<dbReference type="PANTHER" id="PTHR43394">
    <property type="entry name" value="ATP-DEPENDENT PERMEASE MDL1, MITOCHONDRIAL"/>
    <property type="match status" value="1"/>
</dbReference>
<dbReference type="InterPro" id="IPR003593">
    <property type="entry name" value="AAA+_ATPase"/>
</dbReference>
<dbReference type="GO" id="GO:0005524">
    <property type="term" value="F:ATP binding"/>
    <property type="evidence" value="ECO:0007669"/>
    <property type="project" value="UniProtKB-KW"/>
</dbReference>
<dbReference type="GO" id="GO:0005886">
    <property type="term" value="C:plasma membrane"/>
    <property type="evidence" value="ECO:0007669"/>
    <property type="project" value="UniProtKB-SubCell"/>
</dbReference>
<dbReference type="InterPro" id="IPR039421">
    <property type="entry name" value="Type_1_exporter"/>
</dbReference>
<proteinExistence type="predicted"/>
<feature type="domain" description="ABC transmembrane type-1" evidence="11">
    <location>
        <begin position="58"/>
        <end position="339"/>
    </location>
</feature>
<dbReference type="Proteomes" id="UP000187651">
    <property type="component" value="Unassembled WGS sequence"/>
</dbReference>
<evidence type="ECO:0000256" key="1">
    <source>
        <dbReference type="ARBA" id="ARBA00004651"/>
    </source>
</evidence>
<dbReference type="Gene3D" id="3.40.50.300">
    <property type="entry name" value="P-loop containing nucleotide triphosphate hydrolases"/>
    <property type="match status" value="1"/>
</dbReference>
<feature type="transmembrane region" description="Helical" evidence="9">
    <location>
        <begin position="93"/>
        <end position="113"/>
    </location>
</feature>
<evidence type="ECO:0000256" key="8">
    <source>
        <dbReference type="ARBA" id="ARBA00023136"/>
    </source>
</evidence>
<dbReference type="RefSeq" id="WP_242869333.1">
    <property type="nucleotide sequence ID" value="NZ_FNHZ01000003.1"/>
</dbReference>
<evidence type="ECO:0000313" key="12">
    <source>
        <dbReference type="EMBL" id="SDM88651.1"/>
    </source>
</evidence>
<feature type="transmembrane region" description="Helical" evidence="9">
    <location>
        <begin position="172"/>
        <end position="191"/>
    </location>
</feature>
<keyword evidence="5" id="KW-0547">Nucleotide-binding</keyword>
<feature type="domain" description="ABC transporter" evidence="10">
    <location>
        <begin position="371"/>
        <end position="605"/>
    </location>
</feature>
<dbReference type="InterPro" id="IPR003439">
    <property type="entry name" value="ABC_transporter-like_ATP-bd"/>
</dbReference>
<evidence type="ECO:0000256" key="5">
    <source>
        <dbReference type="ARBA" id="ARBA00022741"/>
    </source>
</evidence>
<keyword evidence="4 9" id="KW-0812">Transmembrane</keyword>
<dbReference type="CDD" id="cd03254">
    <property type="entry name" value="ABCC_Glucan_exporter_like"/>
    <property type="match status" value="1"/>
</dbReference>
<comment type="subcellular location">
    <subcellularLocation>
        <location evidence="1">Cell membrane</location>
        <topology evidence="1">Multi-pass membrane protein</topology>
    </subcellularLocation>
</comment>
<keyword evidence="8 9" id="KW-0472">Membrane</keyword>
<reference evidence="13" key="1">
    <citation type="submission" date="2016-10" db="EMBL/GenBank/DDBJ databases">
        <authorList>
            <person name="Varghese N."/>
            <person name="Submissions S."/>
        </authorList>
    </citation>
    <scope>NUCLEOTIDE SEQUENCE [LARGE SCALE GENOMIC DNA]</scope>
    <source>
        <strain evidence="13">M83</strain>
    </source>
</reference>
<dbReference type="Pfam" id="PF00005">
    <property type="entry name" value="ABC_tran"/>
    <property type="match status" value="1"/>
</dbReference>
<evidence type="ECO:0000259" key="10">
    <source>
        <dbReference type="PROSITE" id="PS50893"/>
    </source>
</evidence>
<evidence type="ECO:0000256" key="3">
    <source>
        <dbReference type="ARBA" id="ARBA00022475"/>
    </source>
</evidence>
<evidence type="ECO:0000256" key="7">
    <source>
        <dbReference type="ARBA" id="ARBA00022989"/>
    </source>
</evidence>
<keyword evidence="2" id="KW-0813">Transport</keyword>
<dbReference type="SUPFAM" id="SSF90123">
    <property type="entry name" value="ABC transporter transmembrane region"/>
    <property type="match status" value="1"/>
</dbReference>
<feature type="transmembrane region" description="Helical" evidence="9">
    <location>
        <begin position="290"/>
        <end position="319"/>
    </location>
</feature>
<evidence type="ECO:0000256" key="6">
    <source>
        <dbReference type="ARBA" id="ARBA00022840"/>
    </source>
</evidence>
<dbReference type="GO" id="GO:0015421">
    <property type="term" value="F:ABC-type oligopeptide transporter activity"/>
    <property type="evidence" value="ECO:0007669"/>
    <property type="project" value="TreeGrafter"/>
</dbReference>
<dbReference type="SMART" id="SM00382">
    <property type="entry name" value="AAA"/>
    <property type="match status" value="1"/>
</dbReference>
<accession>A0A1G9WWL2</accession>
<dbReference type="Gene3D" id="1.20.1560.10">
    <property type="entry name" value="ABC transporter type 1, transmembrane domain"/>
    <property type="match status" value="1"/>
</dbReference>
<dbReference type="PROSITE" id="PS50929">
    <property type="entry name" value="ABC_TM1F"/>
    <property type="match status" value="1"/>
</dbReference>
<dbReference type="EMBL" id="FNHZ01000003">
    <property type="protein sequence ID" value="SDM88651.1"/>
    <property type="molecule type" value="Genomic_DNA"/>
</dbReference>
<feature type="transmembrane region" description="Helical" evidence="9">
    <location>
        <begin position="54"/>
        <end position="73"/>
    </location>
</feature>
<dbReference type="FunFam" id="1.20.1560.10:FF:000011">
    <property type="entry name" value="Multidrug ABC transporter ATP-binding protein"/>
    <property type="match status" value="1"/>
</dbReference>
<gene>
    <name evidence="12" type="ORF">SAMN05216544_1365</name>
</gene>
<dbReference type="AlphaFoldDB" id="A0A1G9WWL2"/>
<dbReference type="InterPro" id="IPR027417">
    <property type="entry name" value="P-loop_NTPase"/>
</dbReference>
<dbReference type="SUPFAM" id="SSF52540">
    <property type="entry name" value="P-loop containing nucleoside triphosphate hydrolases"/>
    <property type="match status" value="1"/>
</dbReference>
<keyword evidence="3" id="KW-1003">Cell membrane</keyword>
<keyword evidence="7 9" id="KW-1133">Transmembrane helix</keyword>
<feature type="transmembrane region" description="Helical" evidence="9">
    <location>
        <begin position="197"/>
        <end position="215"/>
    </location>
</feature>
<organism evidence="12 13">
    <name type="scientific">Lachnospira pectinoschiza</name>
    <dbReference type="NCBI Taxonomy" id="28052"/>
    <lineage>
        <taxon>Bacteria</taxon>
        <taxon>Bacillati</taxon>
        <taxon>Bacillota</taxon>
        <taxon>Clostridia</taxon>
        <taxon>Lachnospirales</taxon>
        <taxon>Lachnospiraceae</taxon>
        <taxon>Lachnospira</taxon>
    </lineage>
</organism>
<keyword evidence="13" id="KW-1185">Reference proteome</keyword>
<evidence type="ECO:0000256" key="4">
    <source>
        <dbReference type="ARBA" id="ARBA00022692"/>
    </source>
</evidence>
<evidence type="ECO:0000256" key="2">
    <source>
        <dbReference type="ARBA" id="ARBA00022448"/>
    </source>
</evidence>
<dbReference type="InterPro" id="IPR011527">
    <property type="entry name" value="ABC1_TM_dom"/>
</dbReference>
<evidence type="ECO:0000256" key="9">
    <source>
        <dbReference type="SAM" id="Phobius"/>
    </source>
</evidence>
<dbReference type="InterPro" id="IPR036640">
    <property type="entry name" value="ABC1_TM_sf"/>
</dbReference>
<dbReference type="Pfam" id="PF00664">
    <property type="entry name" value="ABC_membrane"/>
    <property type="match status" value="1"/>
</dbReference>
<dbReference type="CDD" id="cd18547">
    <property type="entry name" value="ABC_6TM_Tm288_like"/>
    <property type="match status" value="1"/>
</dbReference>
<dbReference type="FunFam" id="3.40.50.300:FF:000287">
    <property type="entry name" value="Multidrug ABC transporter ATP-binding protein"/>
    <property type="match status" value="1"/>
</dbReference>
<name>A0A1G9WWL2_9FIRM</name>
<evidence type="ECO:0000259" key="11">
    <source>
        <dbReference type="PROSITE" id="PS50929"/>
    </source>
</evidence>
<dbReference type="PROSITE" id="PS00211">
    <property type="entry name" value="ABC_TRANSPORTER_1"/>
    <property type="match status" value="1"/>
</dbReference>
<dbReference type="GO" id="GO:0016887">
    <property type="term" value="F:ATP hydrolysis activity"/>
    <property type="evidence" value="ECO:0007669"/>
    <property type="project" value="InterPro"/>
</dbReference>
<dbReference type="PANTHER" id="PTHR43394:SF1">
    <property type="entry name" value="ATP-BINDING CASSETTE SUB-FAMILY B MEMBER 10, MITOCHONDRIAL"/>
    <property type="match status" value="1"/>
</dbReference>
<protein>
    <submittedName>
        <fullName evidence="12">ATP-binding cassette, subfamily B</fullName>
    </submittedName>
</protein>
<sequence>MQNNTSNLSKQADMKNYNNMMGGKGPRNRGAVVEKAQNAGVTLKRLVNYFKKELNTVALLLLAVLIVVIASVYAPKLQSNAIDSITDGNYKAVGPILVVMLITYGIYSLFSFVQTRLSAKLSQRIVKRLREDLFDCIVNLPIKYLDAHSHGDIMSRMTNDVENVSTTISQSLSSLFSGILTIIGTALMMIYLCPKLAAFSIITVILTLLATKYLSKAMRKFYMKRQVLLGSLNGTVEEMITGYKTVTAYNRQEEVLKEFANTSNNLTRVGIVAEVLGSSMGPIMNVINNIGFVIIAAFGGYFAINGVISVGVISAFIVYAKQFGRPIDELANIYGQIQTAIAGAERVFAIMDEPKEDKSGTKLMDSSKGLISFKNVNFSYVPEKQVLYDFNLEVKAGEKVALVGSTGSGKTTVVNLLMRFYDIDSGEILIDGVNIKDIDCNNLRKNTAIVLQDTVLFADTVKNNLKYSNLEATDLEVEEAAKHSHCKNMINHFKNKYDFRLAKEGQNISQGQRQLLSIARAFLAKPKILILDEATSSVDTRTEKRIQDAMVNLMKDRTSLIIAHRLSTIQDADKIVVMDQGKIVEIGNHKELLKAKGRYYELYMTQFAGQEI</sequence>
<evidence type="ECO:0000313" key="13">
    <source>
        <dbReference type="Proteomes" id="UP000187651"/>
    </source>
</evidence>
<dbReference type="InterPro" id="IPR017871">
    <property type="entry name" value="ABC_transporter-like_CS"/>
</dbReference>
<dbReference type="PROSITE" id="PS50893">
    <property type="entry name" value="ABC_TRANSPORTER_2"/>
    <property type="match status" value="1"/>
</dbReference>
<keyword evidence="6 12" id="KW-0067">ATP-binding</keyword>